<dbReference type="Proteomes" id="UP000184074">
    <property type="component" value="Unassembled WGS sequence"/>
</dbReference>
<accession>A0A1M5LBF5</accession>
<protein>
    <submittedName>
        <fullName evidence="2">Uncharacterized protein</fullName>
    </submittedName>
</protein>
<proteinExistence type="predicted"/>
<organism evidence="2 3">
    <name type="scientific">Cognatiyoonia sediminum</name>
    <dbReference type="NCBI Taxonomy" id="1508389"/>
    <lineage>
        <taxon>Bacteria</taxon>
        <taxon>Pseudomonadati</taxon>
        <taxon>Pseudomonadota</taxon>
        <taxon>Alphaproteobacteria</taxon>
        <taxon>Rhodobacterales</taxon>
        <taxon>Paracoccaceae</taxon>
        <taxon>Cognatiyoonia</taxon>
    </lineage>
</organism>
<evidence type="ECO:0000256" key="1">
    <source>
        <dbReference type="SAM" id="Phobius"/>
    </source>
</evidence>
<feature type="transmembrane region" description="Helical" evidence="1">
    <location>
        <begin position="63"/>
        <end position="87"/>
    </location>
</feature>
<dbReference type="EMBL" id="FQXB01000001">
    <property type="protein sequence ID" value="SHG61743.1"/>
    <property type="molecule type" value="Genomic_DNA"/>
</dbReference>
<feature type="transmembrane region" description="Helical" evidence="1">
    <location>
        <begin position="32"/>
        <end position="51"/>
    </location>
</feature>
<gene>
    <name evidence="2" type="ORF">SAMN05444003_0179</name>
</gene>
<feature type="transmembrane region" description="Helical" evidence="1">
    <location>
        <begin position="6"/>
        <end position="25"/>
    </location>
</feature>
<keyword evidence="1" id="KW-1133">Transmembrane helix</keyword>
<name>A0A1M5LBF5_9RHOB</name>
<dbReference type="RefSeq" id="WP_072898546.1">
    <property type="nucleotide sequence ID" value="NZ_FQXB01000001.1"/>
</dbReference>
<reference evidence="2 3" key="1">
    <citation type="submission" date="2016-11" db="EMBL/GenBank/DDBJ databases">
        <authorList>
            <person name="Jaros S."/>
            <person name="Januszkiewicz K."/>
            <person name="Wedrychowicz H."/>
        </authorList>
    </citation>
    <scope>NUCLEOTIDE SEQUENCE [LARGE SCALE GENOMIC DNA]</scope>
    <source>
        <strain evidence="2 3">DSM 28715</strain>
    </source>
</reference>
<keyword evidence="1" id="KW-0472">Membrane</keyword>
<sequence>MTDIFVLSGMIAAAMVPFAIMAFWMRRGRTGYALTLISILGAAFVIFLYGVQTPIGLTPVQAYSFALLFALPAVLGAAGGGLLGWLLRKRDDRKTL</sequence>
<evidence type="ECO:0000313" key="3">
    <source>
        <dbReference type="Proteomes" id="UP000184074"/>
    </source>
</evidence>
<dbReference type="AlphaFoldDB" id="A0A1M5LBF5"/>
<keyword evidence="1" id="KW-0812">Transmembrane</keyword>
<dbReference type="OrthoDB" id="7877093at2"/>
<dbReference type="STRING" id="1508389.SAMN05444003_0179"/>
<keyword evidence="3" id="KW-1185">Reference proteome</keyword>
<evidence type="ECO:0000313" key="2">
    <source>
        <dbReference type="EMBL" id="SHG61743.1"/>
    </source>
</evidence>